<sequence length="256" mass="28983">MKFTIAFAVLFLVCGAQARAVEDDDDVGERSMVKDQLKVLIDYLTSTLEPVLIETQKEFDQVVKQMENATLEASKVYYKHKTEIKDLQDIQTKGLQDLAVGLKYLDVDISECRDKTIPQNAKFTRISNRLKKCIDDSTSIYLKSAKESLKRLNETIVVINEQAKTANKCIDEATLFTSFSAAKCLTKAQLSADVAWLKAPGQIDLSGLKWEYSVLLKKLTECQKQEAYKDLRAEIDSTDREVKNCVIDLVQRKRVA</sequence>
<evidence type="ECO:0000313" key="3">
    <source>
        <dbReference type="Proteomes" id="UP001627154"/>
    </source>
</evidence>
<evidence type="ECO:0008006" key="4">
    <source>
        <dbReference type="Google" id="ProtNLM"/>
    </source>
</evidence>
<dbReference type="AlphaFoldDB" id="A0ABD2VSN0"/>
<feature type="chain" id="PRO_5044772905" description="Protein TsetseEP domain-containing protein" evidence="1">
    <location>
        <begin position="19"/>
        <end position="256"/>
    </location>
</feature>
<keyword evidence="3" id="KW-1185">Reference proteome</keyword>
<reference evidence="2 3" key="1">
    <citation type="journal article" date="2024" name="bioRxiv">
        <title>A reference genome for Trichogramma kaykai: A tiny desert-dwelling parasitoid wasp with competing sex-ratio distorters.</title>
        <authorList>
            <person name="Culotta J."/>
            <person name="Lindsey A.R."/>
        </authorList>
    </citation>
    <scope>NUCLEOTIDE SEQUENCE [LARGE SCALE GENOMIC DNA]</scope>
    <source>
        <strain evidence="2 3">KSX58</strain>
    </source>
</reference>
<dbReference type="Proteomes" id="UP001627154">
    <property type="component" value="Unassembled WGS sequence"/>
</dbReference>
<organism evidence="2 3">
    <name type="scientific">Trichogramma kaykai</name>
    <dbReference type="NCBI Taxonomy" id="54128"/>
    <lineage>
        <taxon>Eukaryota</taxon>
        <taxon>Metazoa</taxon>
        <taxon>Ecdysozoa</taxon>
        <taxon>Arthropoda</taxon>
        <taxon>Hexapoda</taxon>
        <taxon>Insecta</taxon>
        <taxon>Pterygota</taxon>
        <taxon>Neoptera</taxon>
        <taxon>Endopterygota</taxon>
        <taxon>Hymenoptera</taxon>
        <taxon>Apocrita</taxon>
        <taxon>Proctotrupomorpha</taxon>
        <taxon>Chalcidoidea</taxon>
        <taxon>Trichogrammatidae</taxon>
        <taxon>Trichogramma</taxon>
    </lineage>
</organism>
<gene>
    <name evidence="2" type="ORF">TKK_020518</name>
</gene>
<feature type="signal peptide" evidence="1">
    <location>
        <begin position="1"/>
        <end position="18"/>
    </location>
</feature>
<comment type="caution">
    <text evidence="2">The sequence shown here is derived from an EMBL/GenBank/DDBJ whole genome shotgun (WGS) entry which is preliminary data.</text>
</comment>
<proteinExistence type="predicted"/>
<evidence type="ECO:0000256" key="1">
    <source>
        <dbReference type="SAM" id="SignalP"/>
    </source>
</evidence>
<protein>
    <recommendedName>
        <fullName evidence="4">Protein TsetseEP domain-containing protein</fullName>
    </recommendedName>
</protein>
<dbReference type="EMBL" id="JBJJXI010000187">
    <property type="protein sequence ID" value="KAL3383619.1"/>
    <property type="molecule type" value="Genomic_DNA"/>
</dbReference>
<evidence type="ECO:0000313" key="2">
    <source>
        <dbReference type="EMBL" id="KAL3383619.1"/>
    </source>
</evidence>
<name>A0ABD2VSN0_9HYME</name>
<accession>A0ABD2VSN0</accession>
<keyword evidence="1" id="KW-0732">Signal</keyword>